<keyword evidence="5" id="KW-0863">Zinc-finger</keyword>
<dbReference type="GO" id="GO:0008270">
    <property type="term" value="F:zinc ion binding"/>
    <property type="evidence" value="ECO:0007669"/>
    <property type="project" value="UniProtKB-KW"/>
</dbReference>
<dbReference type="FunFam" id="3.90.530.10:FF:000003">
    <property type="entry name" value="Dna repair rad14 protein"/>
    <property type="match status" value="1"/>
</dbReference>
<dbReference type="PANTHER" id="PTHR10142">
    <property type="entry name" value="DNA REPAIR PROTEIN COMPLEMENTING XP-A CELLS"/>
    <property type="match status" value="1"/>
</dbReference>
<feature type="region of interest" description="Disordered" evidence="11">
    <location>
        <begin position="133"/>
        <end position="166"/>
    </location>
</feature>
<dbReference type="Proteomes" id="UP000800097">
    <property type="component" value="Unassembled WGS sequence"/>
</dbReference>
<dbReference type="GO" id="GO:0003684">
    <property type="term" value="F:damaged DNA binding"/>
    <property type="evidence" value="ECO:0007669"/>
    <property type="project" value="InterPro"/>
</dbReference>
<dbReference type="OrthoDB" id="5368863at2759"/>
<feature type="compositionally biased region" description="Basic and acidic residues" evidence="11">
    <location>
        <begin position="24"/>
        <end position="34"/>
    </location>
</feature>
<dbReference type="InterPro" id="IPR009061">
    <property type="entry name" value="DNA-bd_dom_put_sf"/>
</dbReference>
<keyword evidence="3" id="KW-0479">Metal-binding</keyword>
<evidence type="ECO:0000259" key="12">
    <source>
        <dbReference type="Pfam" id="PF05181"/>
    </source>
</evidence>
<dbReference type="EMBL" id="ML986523">
    <property type="protein sequence ID" value="KAF2272313.1"/>
    <property type="molecule type" value="Genomic_DNA"/>
</dbReference>
<dbReference type="SUPFAM" id="SSF46955">
    <property type="entry name" value="Putative DNA-binding domain"/>
    <property type="match status" value="1"/>
</dbReference>
<evidence type="ECO:0000256" key="3">
    <source>
        <dbReference type="ARBA" id="ARBA00022723"/>
    </source>
</evidence>
<protein>
    <recommendedName>
        <fullName evidence="10">DNA repair protein RAD14</fullName>
    </recommendedName>
</protein>
<evidence type="ECO:0000256" key="10">
    <source>
        <dbReference type="ARBA" id="ARBA00072989"/>
    </source>
</evidence>
<dbReference type="GeneID" id="54547122"/>
<dbReference type="InterPro" id="IPR000465">
    <property type="entry name" value="XPA/RAD14"/>
</dbReference>
<keyword evidence="8" id="KW-0234">DNA repair</keyword>
<keyword evidence="4" id="KW-0227">DNA damage</keyword>
<dbReference type="PANTHER" id="PTHR10142:SF0">
    <property type="entry name" value="DNA REPAIR PROTEIN COMPLEMENTING XP-A CELLS"/>
    <property type="match status" value="1"/>
</dbReference>
<gene>
    <name evidence="13" type="ORF">EI97DRAFT_230712</name>
</gene>
<dbReference type="CDD" id="cd21077">
    <property type="entry name" value="DBD_Rad14"/>
    <property type="match status" value="1"/>
</dbReference>
<dbReference type="NCBIfam" id="TIGR00598">
    <property type="entry name" value="rad14"/>
    <property type="match status" value="1"/>
</dbReference>
<evidence type="ECO:0000256" key="6">
    <source>
        <dbReference type="ARBA" id="ARBA00022833"/>
    </source>
</evidence>
<keyword evidence="7" id="KW-0238">DNA-binding</keyword>
<reference evidence="13" key="1">
    <citation type="journal article" date="2020" name="Stud. Mycol.">
        <title>101 Dothideomycetes genomes: a test case for predicting lifestyles and emergence of pathogens.</title>
        <authorList>
            <person name="Haridas S."/>
            <person name="Albert R."/>
            <person name="Binder M."/>
            <person name="Bloem J."/>
            <person name="Labutti K."/>
            <person name="Salamov A."/>
            <person name="Andreopoulos B."/>
            <person name="Baker S."/>
            <person name="Barry K."/>
            <person name="Bills G."/>
            <person name="Bluhm B."/>
            <person name="Cannon C."/>
            <person name="Castanera R."/>
            <person name="Culley D."/>
            <person name="Daum C."/>
            <person name="Ezra D."/>
            <person name="Gonzalez J."/>
            <person name="Henrissat B."/>
            <person name="Kuo A."/>
            <person name="Liang C."/>
            <person name="Lipzen A."/>
            <person name="Lutzoni F."/>
            <person name="Magnuson J."/>
            <person name="Mondo S."/>
            <person name="Nolan M."/>
            <person name="Ohm R."/>
            <person name="Pangilinan J."/>
            <person name="Park H.-J."/>
            <person name="Ramirez L."/>
            <person name="Alfaro M."/>
            <person name="Sun H."/>
            <person name="Tritt A."/>
            <person name="Yoshinaga Y."/>
            <person name="Zwiers L.-H."/>
            <person name="Turgeon B."/>
            <person name="Goodwin S."/>
            <person name="Spatafora J."/>
            <person name="Crous P."/>
            <person name="Grigoriev I."/>
        </authorList>
    </citation>
    <scope>NUCLEOTIDE SEQUENCE</scope>
    <source>
        <strain evidence="13">CBS 379.55</strain>
    </source>
</reference>
<sequence length="442" mass="49915">MSERTTPPPRTTRSSAPTTLPDAEQIRRKEEARLKAKAAAQQHQRPPQQQHHSASSSHLPSLPSLAGTKRAYTSISSSTTPATLRDASSPQIPKRDRNGFVAPSSDSLLQPAKNFARAEYIEYDFSRMTDTKGGFLSTEDDPHNRAMWSGSGRGRGPEDEKPEGMTMAEWERERLRRKLRENRAGPYEPGISILNAADGREEEEREEADRLASAAEAAANADADADAQLASSSNSAFKGKYGDGKREIKGKCRECASLEIDWKWHDVFAISVCNACKDKYPDKYSLLTKTEAREDYLLTDPELKDEALLPHLERPNPHKTNWNNMQLFLRLQVEAYAFSERKWGSPEALDVEYEKRQKVAKARKEKKFKNKLDDLKKKTRVEAYKRAKLMGDAAAAVQFGDRIRGMGEKHVHEWGRSVLDPETGMSKKRCEECGMEIEELEF</sequence>
<dbReference type="GO" id="GO:0000715">
    <property type="term" value="P:nucleotide-excision repair, DNA damage recognition"/>
    <property type="evidence" value="ECO:0007669"/>
    <property type="project" value="TreeGrafter"/>
</dbReference>
<feature type="compositionally biased region" description="Low complexity" evidence="11">
    <location>
        <begin position="211"/>
        <end position="236"/>
    </location>
</feature>
<comment type="similarity">
    <text evidence="2">Belongs to the XPA family.</text>
</comment>
<organism evidence="13 14">
    <name type="scientific">Westerdykella ornata</name>
    <dbReference type="NCBI Taxonomy" id="318751"/>
    <lineage>
        <taxon>Eukaryota</taxon>
        <taxon>Fungi</taxon>
        <taxon>Dikarya</taxon>
        <taxon>Ascomycota</taxon>
        <taxon>Pezizomycotina</taxon>
        <taxon>Dothideomycetes</taxon>
        <taxon>Pleosporomycetidae</taxon>
        <taxon>Pleosporales</taxon>
        <taxon>Sporormiaceae</taxon>
        <taxon>Westerdykella</taxon>
    </lineage>
</organism>
<evidence type="ECO:0000256" key="5">
    <source>
        <dbReference type="ARBA" id="ARBA00022771"/>
    </source>
</evidence>
<accession>A0A6A6J824</accession>
<feature type="region of interest" description="Disordered" evidence="11">
    <location>
        <begin position="1"/>
        <end position="112"/>
    </location>
</feature>
<dbReference type="GO" id="GO:0000110">
    <property type="term" value="C:nucleotide-excision repair factor 1 complex"/>
    <property type="evidence" value="ECO:0007669"/>
    <property type="project" value="TreeGrafter"/>
</dbReference>
<keyword evidence="14" id="KW-1185">Reference proteome</keyword>
<dbReference type="GO" id="GO:0070914">
    <property type="term" value="P:UV-damage excision repair"/>
    <property type="evidence" value="ECO:0007669"/>
    <property type="project" value="TreeGrafter"/>
</dbReference>
<feature type="compositionally biased region" description="Basic and acidic residues" evidence="11">
    <location>
        <begin position="155"/>
        <end position="166"/>
    </location>
</feature>
<keyword evidence="6" id="KW-0862">Zinc</keyword>
<dbReference type="InterPro" id="IPR037129">
    <property type="entry name" value="XPA_sf"/>
</dbReference>
<evidence type="ECO:0000256" key="1">
    <source>
        <dbReference type="ARBA" id="ARBA00004123"/>
    </source>
</evidence>
<name>A0A6A6J824_WESOR</name>
<feature type="region of interest" description="Disordered" evidence="11">
    <location>
        <begin position="186"/>
        <end position="245"/>
    </location>
</feature>
<feature type="compositionally biased region" description="Low complexity" evidence="11">
    <location>
        <begin position="37"/>
        <end position="66"/>
    </location>
</feature>
<keyword evidence="9" id="KW-0539">Nucleus</keyword>
<dbReference type="GO" id="GO:1901255">
    <property type="term" value="P:nucleotide-excision repair involved in interstrand cross-link repair"/>
    <property type="evidence" value="ECO:0007669"/>
    <property type="project" value="TreeGrafter"/>
</dbReference>
<dbReference type="GO" id="GO:0006284">
    <property type="term" value="P:base-excision repair"/>
    <property type="evidence" value="ECO:0007669"/>
    <property type="project" value="TreeGrafter"/>
</dbReference>
<evidence type="ECO:0000256" key="7">
    <source>
        <dbReference type="ARBA" id="ARBA00023125"/>
    </source>
</evidence>
<dbReference type="Pfam" id="PF05181">
    <property type="entry name" value="XPA_C"/>
    <property type="match status" value="1"/>
</dbReference>
<dbReference type="InterPro" id="IPR022656">
    <property type="entry name" value="XPA_C"/>
</dbReference>
<evidence type="ECO:0000313" key="13">
    <source>
        <dbReference type="EMBL" id="KAF2272313.1"/>
    </source>
</evidence>
<dbReference type="RefSeq" id="XP_033649852.1">
    <property type="nucleotide sequence ID" value="XM_033793947.1"/>
</dbReference>
<feature type="domain" description="XPA C-terminal" evidence="12">
    <location>
        <begin position="283"/>
        <end position="333"/>
    </location>
</feature>
<evidence type="ECO:0000256" key="4">
    <source>
        <dbReference type="ARBA" id="ARBA00022763"/>
    </source>
</evidence>
<dbReference type="AlphaFoldDB" id="A0A6A6J824"/>
<evidence type="ECO:0000256" key="9">
    <source>
        <dbReference type="ARBA" id="ARBA00023242"/>
    </source>
</evidence>
<feature type="compositionally biased region" description="Low complexity" evidence="11">
    <location>
        <begin position="11"/>
        <end position="21"/>
    </location>
</feature>
<evidence type="ECO:0000256" key="11">
    <source>
        <dbReference type="SAM" id="MobiDB-lite"/>
    </source>
</evidence>
<feature type="compositionally biased region" description="Pro residues" evidence="11">
    <location>
        <begin position="1"/>
        <end position="10"/>
    </location>
</feature>
<proteinExistence type="inferred from homology"/>
<evidence type="ECO:0000256" key="8">
    <source>
        <dbReference type="ARBA" id="ARBA00023204"/>
    </source>
</evidence>
<evidence type="ECO:0000313" key="14">
    <source>
        <dbReference type="Proteomes" id="UP000800097"/>
    </source>
</evidence>
<comment type="subcellular location">
    <subcellularLocation>
        <location evidence="1">Nucleus</location>
    </subcellularLocation>
</comment>
<evidence type="ECO:0000256" key="2">
    <source>
        <dbReference type="ARBA" id="ARBA00005548"/>
    </source>
</evidence>
<feature type="compositionally biased region" description="Polar residues" evidence="11">
    <location>
        <begin position="71"/>
        <end position="91"/>
    </location>
</feature>
<dbReference type="Gene3D" id="3.90.530.10">
    <property type="entry name" value="XPA C-terminal domain"/>
    <property type="match status" value="1"/>
</dbReference>